<protein>
    <submittedName>
        <fullName evidence="2">Uncharacterized protein</fullName>
    </submittedName>
</protein>
<sequence length="74" mass="9468">MGFLELLVFLFNFGYVLYLVYSHRFYEYFTRLNEYFTRHCLYCRSYWSRIKGYIYKQIQIYISFLVDYYNKKKK</sequence>
<dbReference type="AlphaFoldDB" id="A0A291F2P1"/>
<proteinExistence type="predicted"/>
<geneLocation type="plastid" evidence="2"/>
<name>A0A291F2P1_9ASTR</name>
<organism evidence="2">
    <name type="scientific">Cyphia banksiana</name>
    <dbReference type="NCBI Taxonomy" id="2041113"/>
    <lineage>
        <taxon>Eukaryota</taxon>
        <taxon>Viridiplantae</taxon>
        <taxon>Streptophyta</taxon>
        <taxon>Embryophyta</taxon>
        <taxon>Tracheophyta</taxon>
        <taxon>Spermatophyta</taxon>
        <taxon>Magnoliopsida</taxon>
        <taxon>eudicotyledons</taxon>
        <taxon>Gunneridae</taxon>
        <taxon>Pentapetalae</taxon>
        <taxon>asterids</taxon>
        <taxon>campanulids</taxon>
        <taxon>Asterales</taxon>
        <taxon>Campanulaceae</taxon>
        <taxon>Cyphia</taxon>
    </lineage>
</organism>
<reference evidence="2" key="2">
    <citation type="submission" date="2017-08" db="EMBL/GenBank/DDBJ databases">
        <authorList>
            <person name="Knox E.B."/>
        </authorList>
    </citation>
    <scope>NUCLEOTIDE SEQUENCE</scope>
</reference>
<keyword evidence="1" id="KW-0812">Transmembrane</keyword>
<gene>
    <name evidence="2" type="primary">ORF74</name>
    <name evidence="2" type="ORF">Cyp_ban1Pt0356</name>
</gene>
<keyword evidence="1" id="KW-0472">Membrane</keyword>
<evidence type="ECO:0000256" key="1">
    <source>
        <dbReference type="SAM" id="Phobius"/>
    </source>
</evidence>
<reference evidence="2" key="1">
    <citation type="journal article" date="2014" name="Proc. Natl. Acad. Sci. U.S.A.">
        <title>The dynamic history of plastid genomes in the Campanulaceae sensu lato is unique among angiosperms.</title>
        <authorList>
            <person name="Knox E.B."/>
        </authorList>
    </citation>
    <scope>NUCLEOTIDE SEQUENCE</scope>
</reference>
<feature type="transmembrane region" description="Helical" evidence="1">
    <location>
        <begin position="6"/>
        <end position="26"/>
    </location>
</feature>
<dbReference type="RefSeq" id="YP_009436226.1">
    <property type="nucleotide sequence ID" value="NC_036087.1"/>
</dbReference>
<dbReference type="EMBL" id="MF770622">
    <property type="protein sequence ID" value="ATG26404.1"/>
    <property type="molecule type" value="Genomic_DNA"/>
</dbReference>
<keyword evidence="2" id="KW-0934">Plastid</keyword>
<dbReference type="GeneID" id="34728849"/>
<accession>A0A291F2P1</accession>
<evidence type="ECO:0000313" key="2">
    <source>
        <dbReference type="EMBL" id="ATG26404.1"/>
    </source>
</evidence>
<keyword evidence="1" id="KW-1133">Transmembrane helix</keyword>